<evidence type="ECO:0000256" key="7">
    <source>
        <dbReference type="ARBA" id="ARBA00023136"/>
    </source>
</evidence>
<feature type="transmembrane region" description="Helical" evidence="8">
    <location>
        <begin position="288"/>
        <end position="305"/>
    </location>
</feature>
<dbReference type="Pfam" id="PF12698">
    <property type="entry name" value="ABC2_membrane_3"/>
    <property type="match status" value="1"/>
</dbReference>
<dbReference type="PANTHER" id="PTHR30294">
    <property type="entry name" value="MEMBRANE COMPONENT OF ABC TRANSPORTER YHHJ-RELATED"/>
    <property type="match status" value="1"/>
</dbReference>
<feature type="transmembrane region" description="Helical" evidence="8">
    <location>
        <begin position="175"/>
        <end position="199"/>
    </location>
</feature>
<evidence type="ECO:0000256" key="6">
    <source>
        <dbReference type="ARBA" id="ARBA00022989"/>
    </source>
</evidence>
<comment type="caution">
    <text evidence="10">The sequence shown here is derived from an EMBL/GenBank/DDBJ whole genome shotgun (WGS) entry which is preliminary data.</text>
</comment>
<sequence>MRIILYLLQKEFLQIFRNKTMLPMIFALPVVQLIILVNAATVDMKNIRVTVVDHDHSVQSQRLIQDLDASLFFEVGDLQVSKEKGLDLMRRNKTDVLVYIPNDFSKKLHTSDAAPLQIINDAIDVQRAQLSYGYLSEIIQKLSVEWHTNPSLLLEQQQIKIHSNYWFNPELNYKYYMLPGILVILVTIIGLFLSAINLVREKEIGTAEQINVTPVKKYQFIIGKLMPFMIIGLVELAIGLLIGRVLYGVPFNGNPLVLFSFATLYLLVILGLGLVLSSRSETQQQVMFLTFFFMIIFILMSGVFTPTENMPEWALKIDTINPLYYFVKVIRSVVLKGAGFSDLWPEFRSMGIYAMVSVSLAILSYRKTT</sequence>
<evidence type="ECO:0000256" key="8">
    <source>
        <dbReference type="SAM" id="Phobius"/>
    </source>
</evidence>
<keyword evidence="7 8" id="KW-0472">Membrane</keyword>
<evidence type="ECO:0000256" key="2">
    <source>
        <dbReference type="ARBA" id="ARBA00007783"/>
    </source>
</evidence>
<dbReference type="RefSeq" id="WP_301191001.1">
    <property type="nucleotide sequence ID" value="NZ_JAPDPJ010000029.1"/>
</dbReference>
<evidence type="ECO:0000313" key="10">
    <source>
        <dbReference type="EMBL" id="MCW3787436.1"/>
    </source>
</evidence>
<feature type="transmembrane region" description="Helical" evidence="8">
    <location>
        <begin position="220"/>
        <end position="243"/>
    </location>
</feature>
<feature type="domain" description="ABC transmembrane type-2" evidence="9">
    <location>
        <begin position="128"/>
        <end position="368"/>
    </location>
</feature>
<dbReference type="Gene3D" id="3.40.1710.10">
    <property type="entry name" value="abc type-2 transporter like domain"/>
    <property type="match status" value="1"/>
</dbReference>
<keyword evidence="4" id="KW-1003">Cell membrane</keyword>
<dbReference type="InterPro" id="IPR047817">
    <property type="entry name" value="ABC2_TM_bact-type"/>
</dbReference>
<evidence type="ECO:0000256" key="5">
    <source>
        <dbReference type="ARBA" id="ARBA00022692"/>
    </source>
</evidence>
<comment type="subcellular location">
    <subcellularLocation>
        <location evidence="1">Cell membrane</location>
        <topology evidence="1">Multi-pass membrane protein</topology>
    </subcellularLocation>
</comment>
<dbReference type="GO" id="GO:0140359">
    <property type="term" value="F:ABC-type transporter activity"/>
    <property type="evidence" value="ECO:0007669"/>
    <property type="project" value="InterPro"/>
</dbReference>
<dbReference type="AlphaFoldDB" id="A0AAE3M545"/>
<reference evidence="10" key="1">
    <citation type="submission" date="2022-10" db="EMBL/GenBank/DDBJ databases">
        <authorList>
            <person name="Yu W.X."/>
        </authorList>
    </citation>
    <scope>NUCLEOTIDE SEQUENCE</scope>
    <source>
        <strain evidence="10">AAT</strain>
    </source>
</reference>
<dbReference type="EMBL" id="JAPDPJ010000029">
    <property type="protein sequence ID" value="MCW3787436.1"/>
    <property type="molecule type" value="Genomic_DNA"/>
</dbReference>
<dbReference type="Proteomes" id="UP001209229">
    <property type="component" value="Unassembled WGS sequence"/>
</dbReference>
<keyword evidence="5 8" id="KW-0812">Transmembrane</keyword>
<name>A0AAE3M545_9BACT</name>
<keyword evidence="11" id="KW-1185">Reference proteome</keyword>
<dbReference type="InterPro" id="IPR013525">
    <property type="entry name" value="ABC2_TM"/>
</dbReference>
<evidence type="ECO:0000259" key="9">
    <source>
        <dbReference type="PROSITE" id="PS51012"/>
    </source>
</evidence>
<organism evidence="10 11">
    <name type="scientific">Plebeiibacterium sediminum</name>
    <dbReference type="NCBI Taxonomy" id="2992112"/>
    <lineage>
        <taxon>Bacteria</taxon>
        <taxon>Pseudomonadati</taxon>
        <taxon>Bacteroidota</taxon>
        <taxon>Bacteroidia</taxon>
        <taxon>Marinilabiliales</taxon>
        <taxon>Marinilabiliaceae</taxon>
        <taxon>Plebeiibacterium</taxon>
    </lineage>
</organism>
<feature type="transmembrane region" description="Helical" evidence="8">
    <location>
        <begin position="255"/>
        <end position="276"/>
    </location>
</feature>
<dbReference type="PANTHER" id="PTHR30294:SF29">
    <property type="entry name" value="MULTIDRUG ABC TRANSPORTER PERMEASE YBHS-RELATED"/>
    <property type="match status" value="1"/>
</dbReference>
<protein>
    <submittedName>
        <fullName evidence="10">ABC transporter permease</fullName>
    </submittedName>
</protein>
<gene>
    <name evidence="10" type="ORF">OM075_13230</name>
</gene>
<keyword evidence="3" id="KW-0813">Transport</keyword>
<evidence type="ECO:0000256" key="3">
    <source>
        <dbReference type="ARBA" id="ARBA00022448"/>
    </source>
</evidence>
<feature type="transmembrane region" description="Helical" evidence="8">
    <location>
        <begin position="21"/>
        <end position="40"/>
    </location>
</feature>
<evidence type="ECO:0000256" key="4">
    <source>
        <dbReference type="ARBA" id="ARBA00022475"/>
    </source>
</evidence>
<proteinExistence type="inferred from homology"/>
<feature type="transmembrane region" description="Helical" evidence="8">
    <location>
        <begin position="347"/>
        <end position="365"/>
    </location>
</feature>
<evidence type="ECO:0000256" key="1">
    <source>
        <dbReference type="ARBA" id="ARBA00004651"/>
    </source>
</evidence>
<dbReference type="PROSITE" id="PS51012">
    <property type="entry name" value="ABC_TM2"/>
    <property type="match status" value="1"/>
</dbReference>
<dbReference type="GO" id="GO:0005886">
    <property type="term" value="C:plasma membrane"/>
    <property type="evidence" value="ECO:0007669"/>
    <property type="project" value="UniProtKB-SubCell"/>
</dbReference>
<comment type="similarity">
    <text evidence="2">Belongs to the ABC-2 integral membrane protein family.</text>
</comment>
<accession>A0AAE3M545</accession>
<dbReference type="InterPro" id="IPR051449">
    <property type="entry name" value="ABC-2_transporter_component"/>
</dbReference>
<keyword evidence="6 8" id="KW-1133">Transmembrane helix</keyword>
<evidence type="ECO:0000313" key="11">
    <source>
        <dbReference type="Proteomes" id="UP001209229"/>
    </source>
</evidence>